<keyword evidence="4 7" id="KW-0812">Transmembrane</keyword>
<dbReference type="SUPFAM" id="SSF161098">
    <property type="entry name" value="MetI-like"/>
    <property type="match status" value="1"/>
</dbReference>
<accession>A0A4R5KX80</accession>
<evidence type="ECO:0000313" key="10">
    <source>
        <dbReference type="Proteomes" id="UP000295636"/>
    </source>
</evidence>
<dbReference type="PANTHER" id="PTHR43744">
    <property type="entry name" value="ABC TRANSPORTER PERMEASE PROTEIN MG189-RELATED-RELATED"/>
    <property type="match status" value="1"/>
</dbReference>
<evidence type="ECO:0000256" key="3">
    <source>
        <dbReference type="ARBA" id="ARBA00022475"/>
    </source>
</evidence>
<dbReference type="RefSeq" id="WP_133225373.1">
    <property type="nucleotide sequence ID" value="NZ_SMRT01000001.1"/>
</dbReference>
<feature type="transmembrane region" description="Helical" evidence="7">
    <location>
        <begin position="181"/>
        <end position="203"/>
    </location>
</feature>
<dbReference type="EMBL" id="SMRT01000001">
    <property type="protein sequence ID" value="TDG00662.1"/>
    <property type="molecule type" value="Genomic_DNA"/>
</dbReference>
<keyword evidence="3" id="KW-1003">Cell membrane</keyword>
<comment type="caution">
    <text evidence="9">The sequence shown here is derived from an EMBL/GenBank/DDBJ whole genome shotgun (WGS) entry which is preliminary data.</text>
</comment>
<feature type="transmembrane region" description="Helical" evidence="7">
    <location>
        <begin position="257"/>
        <end position="276"/>
    </location>
</feature>
<keyword evidence="2 7" id="KW-0813">Transport</keyword>
<dbReference type="InterPro" id="IPR035906">
    <property type="entry name" value="MetI-like_sf"/>
</dbReference>
<dbReference type="PANTHER" id="PTHR43744:SF9">
    <property type="entry name" value="POLYGALACTURONAN_RHAMNOGALACTURONAN TRANSPORT SYSTEM PERMEASE PROTEIN YTCP"/>
    <property type="match status" value="1"/>
</dbReference>
<protein>
    <submittedName>
        <fullName evidence="9">Carbohydrate ABC transporter permease</fullName>
    </submittedName>
</protein>
<dbReference type="Gene3D" id="1.10.3720.10">
    <property type="entry name" value="MetI-like"/>
    <property type="match status" value="1"/>
</dbReference>
<evidence type="ECO:0000256" key="4">
    <source>
        <dbReference type="ARBA" id="ARBA00022692"/>
    </source>
</evidence>
<dbReference type="Pfam" id="PF00528">
    <property type="entry name" value="BPD_transp_1"/>
    <property type="match status" value="1"/>
</dbReference>
<comment type="similarity">
    <text evidence="7">Belongs to the binding-protein-dependent transport system permease family.</text>
</comment>
<feature type="transmembrane region" description="Helical" evidence="7">
    <location>
        <begin position="72"/>
        <end position="96"/>
    </location>
</feature>
<dbReference type="OrthoDB" id="2563390at2"/>
<feature type="transmembrane region" description="Helical" evidence="7">
    <location>
        <begin position="108"/>
        <end position="130"/>
    </location>
</feature>
<proteinExistence type="inferred from homology"/>
<keyword evidence="5 7" id="KW-1133">Transmembrane helix</keyword>
<dbReference type="AlphaFoldDB" id="A0A4R5KX80"/>
<dbReference type="CDD" id="cd06261">
    <property type="entry name" value="TM_PBP2"/>
    <property type="match status" value="1"/>
</dbReference>
<dbReference type="PROSITE" id="PS51257">
    <property type="entry name" value="PROKAR_LIPOPROTEIN"/>
    <property type="match status" value="1"/>
</dbReference>
<keyword evidence="10" id="KW-1185">Reference proteome</keyword>
<evidence type="ECO:0000259" key="8">
    <source>
        <dbReference type="PROSITE" id="PS50928"/>
    </source>
</evidence>
<feature type="transmembrane region" description="Helical" evidence="7">
    <location>
        <begin position="12"/>
        <end position="34"/>
    </location>
</feature>
<feature type="transmembrane region" description="Helical" evidence="7">
    <location>
        <begin position="142"/>
        <end position="160"/>
    </location>
</feature>
<organism evidence="9 10">
    <name type="scientific">Paenibacillus piri</name>
    <dbReference type="NCBI Taxonomy" id="2547395"/>
    <lineage>
        <taxon>Bacteria</taxon>
        <taxon>Bacillati</taxon>
        <taxon>Bacillota</taxon>
        <taxon>Bacilli</taxon>
        <taxon>Bacillales</taxon>
        <taxon>Paenibacillaceae</taxon>
        <taxon>Paenibacillus</taxon>
    </lineage>
</organism>
<evidence type="ECO:0000256" key="7">
    <source>
        <dbReference type="RuleBase" id="RU363032"/>
    </source>
</evidence>
<name>A0A4R5KX80_9BACL</name>
<evidence type="ECO:0000256" key="5">
    <source>
        <dbReference type="ARBA" id="ARBA00022989"/>
    </source>
</evidence>
<evidence type="ECO:0000256" key="1">
    <source>
        <dbReference type="ARBA" id="ARBA00004651"/>
    </source>
</evidence>
<sequence length="291" mass="32388">MKASWGENIFYFCNYAILSLAGLSCLVPLVHLFSLSFSDPHAVMSGDVTLWPIGFTWETYGVLFNGTRVLGAFWNSIVITVVGVALSMLFTVLAAYPLSRSHFYARRSWTLAIVFTMLFSGGLIPTFLVVKSLGLLNTYGALWLPGLISTFNMLIMKTFFENIPEELIEAAKMDGCSELRLLVQIVIPLSLPVMATLTLFYGVGYWNSFFSLMIYIQDTTKLNLAVLVQQMIQSQTILQEINNVQPDDIKDVTPETVKAAGVIVMLLPMLVVYPFLQKYFVKGVMIGAIKG</sequence>
<keyword evidence="6 7" id="KW-0472">Membrane</keyword>
<reference evidence="9 10" key="1">
    <citation type="submission" date="2019-03" db="EMBL/GenBank/DDBJ databases">
        <title>This is whole genome sequence of Paenibacillus sp MS74 strain.</title>
        <authorList>
            <person name="Trinh H.N."/>
        </authorList>
    </citation>
    <scope>NUCLEOTIDE SEQUENCE [LARGE SCALE GENOMIC DNA]</scope>
    <source>
        <strain evidence="9 10">MS74</strain>
    </source>
</reference>
<dbReference type="PROSITE" id="PS50928">
    <property type="entry name" value="ABC_TM1"/>
    <property type="match status" value="1"/>
</dbReference>
<evidence type="ECO:0000256" key="2">
    <source>
        <dbReference type="ARBA" id="ARBA00022448"/>
    </source>
</evidence>
<gene>
    <name evidence="9" type="ORF">E1757_03275</name>
</gene>
<evidence type="ECO:0000313" key="9">
    <source>
        <dbReference type="EMBL" id="TDG00662.1"/>
    </source>
</evidence>
<evidence type="ECO:0000256" key="6">
    <source>
        <dbReference type="ARBA" id="ARBA00023136"/>
    </source>
</evidence>
<dbReference type="GO" id="GO:0005886">
    <property type="term" value="C:plasma membrane"/>
    <property type="evidence" value="ECO:0007669"/>
    <property type="project" value="UniProtKB-SubCell"/>
</dbReference>
<feature type="domain" description="ABC transmembrane type-1" evidence="8">
    <location>
        <begin position="73"/>
        <end position="275"/>
    </location>
</feature>
<comment type="subcellular location">
    <subcellularLocation>
        <location evidence="1 7">Cell membrane</location>
        <topology evidence="1 7">Multi-pass membrane protein</topology>
    </subcellularLocation>
</comment>
<dbReference type="InterPro" id="IPR000515">
    <property type="entry name" value="MetI-like"/>
</dbReference>
<dbReference type="GO" id="GO:0055085">
    <property type="term" value="P:transmembrane transport"/>
    <property type="evidence" value="ECO:0007669"/>
    <property type="project" value="InterPro"/>
</dbReference>
<dbReference type="Proteomes" id="UP000295636">
    <property type="component" value="Unassembled WGS sequence"/>
</dbReference>